<evidence type="ECO:0000256" key="1">
    <source>
        <dbReference type="SAM" id="MobiDB-lite"/>
    </source>
</evidence>
<dbReference type="Gene3D" id="3.60.120.10">
    <property type="entry name" value="Anthranilate synthase"/>
    <property type="match status" value="1"/>
</dbReference>
<protein>
    <submittedName>
        <fullName evidence="3">Isochorismate synthase</fullName>
    </submittedName>
</protein>
<accession>A0A967AE86</accession>
<evidence type="ECO:0000313" key="4">
    <source>
        <dbReference type="Proteomes" id="UP000643701"/>
    </source>
</evidence>
<evidence type="ECO:0000313" key="3">
    <source>
        <dbReference type="EMBL" id="NGZ90684.1"/>
    </source>
</evidence>
<dbReference type="InterPro" id="IPR005801">
    <property type="entry name" value="ADC_synthase"/>
</dbReference>
<dbReference type="PANTHER" id="PTHR42839:SF2">
    <property type="entry name" value="ISOCHORISMATE SYNTHASE ENTC"/>
    <property type="match status" value="1"/>
</dbReference>
<evidence type="ECO:0000259" key="2">
    <source>
        <dbReference type="Pfam" id="PF00425"/>
    </source>
</evidence>
<feature type="region of interest" description="Disordered" evidence="1">
    <location>
        <begin position="350"/>
        <end position="369"/>
    </location>
</feature>
<comment type="caution">
    <text evidence="3">The sequence shown here is derived from an EMBL/GenBank/DDBJ whole genome shotgun (WGS) entry which is preliminary data.</text>
</comment>
<feature type="domain" description="Chorismate-utilising enzyme C-terminal" evidence="2">
    <location>
        <begin position="98"/>
        <end position="298"/>
    </location>
</feature>
<feature type="domain" description="Chorismate-utilising enzyme C-terminal" evidence="2">
    <location>
        <begin position="321"/>
        <end position="361"/>
    </location>
</feature>
<dbReference type="Proteomes" id="UP000643701">
    <property type="component" value="Unassembled WGS sequence"/>
</dbReference>
<sequence>MNFQELKNKLVNQLKKNLPFVVYHKPNSPNIVALLENSTQIYPVEYSEQGFAMIGFNNPKLAHFIRLSQAKKINSPYLPNQLDFQSKNQPIKEKSIAKSSYENKIKQSINFIENTKVEKVVFSRKIEVESQQNLVQAFENLLCLYEDAFTYLWHHPKLGTWLGATPETLVSLNRNRLTTMALAGTKLASNKAAENWGSKEKEEQNYVTKAIVNELKKYSEKINIGTTSSKKAGKLLHLHTPITAQINPSDLAEILKYLHPTPAVAGFPKKEAVDYILANEAYERKYYTGFLGEVNFPQEVNKRKHRKNQEFTAVQPRIPLTELYVNLRCMEYDNQRYTLYVGGGITKESKPSDEWEETKNKSQTMLNVL</sequence>
<dbReference type="SUPFAM" id="SSF56322">
    <property type="entry name" value="ADC synthase"/>
    <property type="match status" value="1"/>
</dbReference>
<dbReference type="Pfam" id="PF00425">
    <property type="entry name" value="Chorismate_bind"/>
    <property type="match status" value="2"/>
</dbReference>
<feature type="compositionally biased region" description="Basic and acidic residues" evidence="1">
    <location>
        <begin position="350"/>
        <end position="360"/>
    </location>
</feature>
<dbReference type="RefSeq" id="WP_166400917.1">
    <property type="nucleotide sequence ID" value="NZ_JAANAS010000094.1"/>
</dbReference>
<keyword evidence="4" id="KW-1185">Reference proteome</keyword>
<gene>
    <name evidence="3" type="ORF">G7034_10520</name>
</gene>
<dbReference type="InterPro" id="IPR015890">
    <property type="entry name" value="Chorismate_C"/>
</dbReference>
<dbReference type="AlphaFoldDB" id="A0A967AE86"/>
<reference evidence="3" key="1">
    <citation type="submission" date="2020-03" db="EMBL/GenBank/DDBJ databases">
        <title>Psychroflexus Maritimus sp. nov., isolate from marine sediment.</title>
        <authorList>
            <person name="Zhong Y.-L."/>
        </authorList>
    </citation>
    <scope>NUCLEOTIDE SEQUENCE</scope>
    <source>
        <strain evidence="3">C1</strain>
    </source>
</reference>
<dbReference type="EMBL" id="JAANAS010000094">
    <property type="protein sequence ID" value="NGZ90684.1"/>
    <property type="molecule type" value="Genomic_DNA"/>
</dbReference>
<dbReference type="PANTHER" id="PTHR42839">
    <property type="entry name" value="ISOCHORISMATE SYNTHASE ENTC"/>
    <property type="match status" value="1"/>
</dbReference>
<name>A0A967AE86_9FLAO</name>
<organism evidence="3 4">
    <name type="scientific">Psychroflexus maritimus</name>
    <dbReference type="NCBI Taxonomy" id="2714865"/>
    <lineage>
        <taxon>Bacteria</taxon>
        <taxon>Pseudomonadati</taxon>
        <taxon>Bacteroidota</taxon>
        <taxon>Flavobacteriia</taxon>
        <taxon>Flavobacteriales</taxon>
        <taxon>Flavobacteriaceae</taxon>
        <taxon>Psychroflexus</taxon>
    </lineage>
</organism>
<proteinExistence type="predicted"/>